<dbReference type="PANTHER" id="PTHR14401">
    <property type="entry name" value="CENTROMERE PROTEIN K"/>
    <property type="match status" value="1"/>
</dbReference>
<dbReference type="STRING" id="1215338.A0A059J897"/>
<dbReference type="GO" id="GO:0000070">
    <property type="term" value="P:mitotic sister chromatid segregation"/>
    <property type="evidence" value="ECO:0007669"/>
    <property type="project" value="TreeGrafter"/>
</dbReference>
<feature type="region of interest" description="Disordered" evidence="9">
    <location>
        <begin position="253"/>
        <end position="312"/>
    </location>
</feature>
<dbReference type="EMBL" id="AOKY01000279">
    <property type="protein sequence ID" value="KDB24096.1"/>
    <property type="molecule type" value="Genomic_DNA"/>
</dbReference>
<dbReference type="OrthoDB" id="9445768at2759"/>
<dbReference type="Proteomes" id="UP000024533">
    <property type="component" value="Unassembled WGS sequence"/>
</dbReference>
<evidence type="ECO:0000313" key="10">
    <source>
        <dbReference type="EMBL" id="KDB24096.1"/>
    </source>
</evidence>
<evidence type="ECO:0000256" key="8">
    <source>
        <dbReference type="SAM" id="Coils"/>
    </source>
</evidence>
<reference evidence="10 11" key="1">
    <citation type="submission" date="2014-02" db="EMBL/GenBank/DDBJ databases">
        <title>The Genome Sequence of Trichophyton interdigitale MR816.</title>
        <authorList>
            <consortium name="The Broad Institute Genomics Platform"/>
            <person name="Cuomo C.A."/>
            <person name="White T.C."/>
            <person name="Graser Y."/>
            <person name="Martinez-Rossi N."/>
            <person name="Heitman J."/>
            <person name="Young S.K."/>
            <person name="Zeng Q."/>
            <person name="Gargeya S."/>
            <person name="Abouelleil A."/>
            <person name="Alvarado L."/>
            <person name="Chapman S.B."/>
            <person name="Gainer-Dewar J."/>
            <person name="Goldberg J."/>
            <person name="Griggs A."/>
            <person name="Gujja S."/>
            <person name="Hansen M."/>
            <person name="Howarth C."/>
            <person name="Imamovic A."/>
            <person name="Larimer J."/>
            <person name="Martinez D."/>
            <person name="Murphy C."/>
            <person name="Pearson M.D."/>
            <person name="Persinoti G."/>
            <person name="Poon T."/>
            <person name="Priest M."/>
            <person name="Roberts A.D."/>
            <person name="Saif S."/>
            <person name="Shea T.D."/>
            <person name="Sykes S.N."/>
            <person name="Wortman J."/>
            <person name="Nusbaum C."/>
            <person name="Birren B."/>
        </authorList>
    </citation>
    <scope>NUCLEOTIDE SEQUENCE [LARGE SCALE GENOMIC DNA]</scope>
    <source>
        <strain evidence="10 11">MR816</strain>
    </source>
</reference>
<comment type="caution">
    <text evidence="10">The sequence shown here is derived from an EMBL/GenBank/DDBJ whole genome shotgun (WGS) entry which is preliminary data.</text>
</comment>
<dbReference type="GO" id="GO:0000775">
    <property type="term" value="C:chromosome, centromeric region"/>
    <property type="evidence" value="ECO:0007669"/>
    <property type="project" value="UniProtKB-SubCell"/>
</dbReference>
<evidence type="ECO:0000256" key="1">
    <source>
        <dbReference type="ARBA" id="ARBA00004123"/>
    </source>
</evidence>
<organism evidence="10 11">
    <name type="scientific">Trichophyton interdigitale (strain MR816)</name>
    <dbReference type="NCBI Taxonomy" id="1215338"/>
    <lineage>
        <taxon>Eukaryota</taxon>
        <taxon>Fungi</taxon>
        <taxon>Dikarya</taxon>
        <taxon>Ascomycota</taxon>
        <taxon>Pezizomycotina</taxon>
        <taxon>Eurotiomycetes</taxon>
        <taxon>Eurotiomycetidae</taxon>
        <taxon>Onygenales</taxon>
        <taxon>Arthrodermataceae</taxon>
        <taxon>Trichophyton</taxon>
    </lineage>
</organism>
<dbReference type="HOGENOM" id="CLU_048926_0_0_1"/>
<feature type="coiled-coil region" evidence="8">
    <location>
        <begin position="3"/>
        <end position="65"/>
    </location>
</feature>
<name>A0A059J897_TRIIM</name>
<evidence type="ECO:0000256" key="9">
    <source>
        <dbReference type="SAM" id="MobiDB-lite"/>
    </source>
</evidence>
<evidence type="ECO:0000256" key="7">
    <source>
        <dbReference type="ARBA" id="ARBA00023328"/>
    </source>
</evidence>
<sequence length="378" mass="42683">MVAEEVVERIRAYQESCRAIEKEREKGALTAADYEEYNRQIDKTLRGLREQVQRQESALRELRASTNPLELPRPHLAPHERLAQTRRAIQAYKSLLSDGEPQLPAPDSPLNGLLAIREARRLVQEFKHTIPSTAEQLVRDRERLKAEEADLQDANAITTELERRIRDIRQNGRGEDDTGRKKSRQDLNRAAKEQIRQYRRKGAEIDEKTTELQDALKEFIEEHLAPMLAAEDIGGPVVGDQVEVADSTLEAGYTARGKERKASKASSGQSAGNKKQQQRIDELVHRGKRRGRPSGRDGEDEDGNEEDNSRISNPREAAAQEMQSLLDSLLSIATTSSYVELDQDSAASRFLAKAKIAQFHPRDSQKLRLIDVAREIAD</sequence>
<dbReference type="OMA" id="IAQFHPK"/>
<evidence type="ECO:0000256" key="6">
    <source>
        <dbReference type="ARBA" id="ARBA00023242"/>
    </source>
</evidence>
<evidence type="ECO:0000256" key="5">
    <source>
        <dbReference type="ARBA" id="ARBA00023054"/>
    </source>
</evidence>
<comment type="subcellular location">
    <subcellularLocation>
        <location evidence="2">Chromosome</location>
        <location evidence="2">Centromere</location>
    </subcellularLocation>
    <subcellularLocation>
        <location evidence="1">Nucleus</location>
    </subcellularLocation>
</comment>
<keyword evidence="5 8" id="KW-0175">Coiled coil</keyword>
<dbReference type="GO" id="GO:0005634">
    <property type="term" value="C:nucleus"/>
    <property type="evidence" value="ECO:0007669"/>
    <property type="project" value="UniProtKB-SubCell"/>
</dbReference>
<dbReference type="InterPro" id="IPR020993">
    <property type="entry name" value="Centromere_CenpK"/>
</dbReference>
<feature type="compositionally biased region" description="Low complexity" evidence="9">
    <location>
        <begin position="264"/>
        <end position="275"/>
    </location>
</feature>
<accession>A0A059J897</accession>
<dbReference type="GO" id="GO:0051382">
    <property type="term" value="P:kinetochore assembly"/>
    <property type="evidence" value="ECO:0007669"/>
    <property type="project" value="InterPro"/>
</dbReference>
<keyword evidence="6" id="KW-0539">Nucleus</keyword>
<comment type="similarity">
    <text evidence="3">Belongs to the CENP-K/MCM22 family.</text>
</comment>
<keyword evidence="11" id="KW-1185">Reference proteome</keyword>
<keyword evidence="4" id="KW-0158">Chromosome</keyword>
<dbReference type="PANTHER" id="PTHR14401:SF6">
    <property type="entry name" value="CENTROMERE PROTEIN K"/>
    <property type="match status" value="1"/>
</dbReference>
<dbReference type="AlphaFoldDB" id="A0A059J897"/>
<protein>
    <submittedName>
        <fullName evidence="10">Uncharacterized protein</fullName>
    </submittedName>
</protein>
<evidence type="ECO:0000256" key="3">
    <source>
        <dbReference type="ARBA" id="ARBA00005795"/>
    </source>
</evidence>
<evidence type="ECO:0000256" key="2">
    <source>
        <dbReference type="ARBA" id="ARBA00004584"/>
    </source>
</evidence>
<evidence type="ECO:0000313" key="11">
    <source>
        <dbReference type="Proteomes" id="UP000024533"/>
    </source>
</evidence>
<keyword evidence="7" id="KW-0137">Centromere</keyword>
<proteinExistence type="inferred from homology"/>
<gene>
    <name evidence="10" type="ORF">H109_04041</name>
</gene>
<evidence type="ECO:0000256" key="4">
    <source>
        <dbReference type="ARBA" id="ARBA00022454"/>
    </source>
</evidence>
<feature type="region of interest" description="Disordered" evidence="9">
    <location>
        <begin position="168"/>
        <end position="192"/>
    </location>
</feature>